<feature type="compositionally biased region" description="Low complexity" evidence="8">
    <location>
        <begin position="84"/>
        <end position="97"/>
    </location>
</feature>
<evidence type="ECO:0000256" key="6">
    <source>
        <dbReference type="ARBA" id="ARBA00023010"/>
    </source>
</evidence>
<comment type="caution">
    <text evidence="9">The sequence shown here is derived from an EMBL/GenBank/DDBJ whole genome shotgun (WGS) entry which is preliminary data.</text>
</comment>
<evidence type="ECO:0000256" key="5">
    <source>
        <dbReference type="ARBA" id="ARBA00022989"/>
    </source>
</evidence>
<evidence type="ECO:0000256" key="7">
    <source>
        <dbReference type="ARBA" id="ARBA00023136"/>
    </source>
</evidence>
<keyword evidence="4" id="KW-0653">Protein transport</keyword>
<keyword evidence="6" id="KW-0811">Translocation</keyword>
<dbReference type="GO" id="GO:0015031">
    <property type="term" value="P:protein transport"/>
    <property type="evidence" value="ECO:0007669"/>
    <property type="project" value="UniProtKB-KW"/>
</dbReference>
<dbReference type="Pfam" id="PF02416">
    <property type="entry name" value="TatA_B_E"/>
    <property type="match status" value="1"/>
</dbReference>
<evidence type="ECO:0000256" key="1">
    <source>
        <dbReference type="ARBA" id="ARBA00004167"/>
    </source>
</evidence>
<dbReference type="EMBL" id="JACJII010000001">
    <property type="protein sequence ID" value="MBA9003867.1"/>
    <property type="molecule type" value="Genomic_DNA"/>
</dbReference>
<protein>
    <submittedName>
        <fullName evidence="9">Sec-independent protein translocase protein TatB</fullName>
    </submittedName>
</protein>
<dbReference type="InterPro" id="IPR003369">
    <property type="entry name" value="TatA/B/E"/>
</dbReference>
<keyword evidence="10" id="KW-1185">Reference proteome</keyword>
<evidence type="ECO:0000256" key="2">
    <source>
        <dbReference type="ARBA" id="ARBA00022448"/>
    </source>
</evidence>
<dbReference type="Proteomes" id="UP000539313">
    <property type="component" value="Unassembled WGS sequence"/>
</dbReference>
<feature type="region of interest" description="Disordered" evidence="8">
    <location>
        <begin position="81"/>
        <end position="115"/>
    </location>
</feature>
<proteinExistence type="predicted"/>
<accession>A0A7W3MXT3</accession>
<comment type="subcellular location">
    <subcellularLocation>
        <location evidence="1">Membrane</location>
        <topology evidence="1">Single-pass membrane protein</topology>
    </subcellularLocation>
</comment>
<keyword evidence="7" id="KW-0472">Membrane</keyword>
<dbReference type="Gene3D" id="1.20.5.3310">
    <property type="match status" value="1"/>
</dbReference>
<reference evidence="9 10" key="1">
    <citation type="submission" date="2020-08" db="EMBL/GenBank/DDBJ databases">
        <title>Sequencing the genomes of 1000 actinobacteria strains.</title>
        <authorList>
            <person name="Klenk H.-P."/>
        </authorList>
    </citation>
    <scope>NUCLEOTIDE SEQUENCE [LARGE SCALE GENOMIC DNA]</scope>
    <source>
        <strain evidence="9 10">DSM 45823</strain>
    </source>
</reference>
<dbReference type="NCBIfam" id="NF002377">
    <property type="entry name" value="PRK01371.1-4"/>
    <property type="match status" value="1"/>
</dbReference>
<keyword evidence="5" id="KW-1133">Transmembrane helix</keyword>
<evidence type="ECO:0000313" key="10">
    <source>
        <dbReference type="Proteomes" id="UP000539313"/>
    </source>
</evidence>
<dbReference type="RefSeq" id="WP_182705512.1">
    <property type="nucleotide sequence ID" value="NZ_JACJII010000001.1"/>
</dbReference>
<dbReference type="GO" id="GO:0016020">
    <property type="term" value="C:membrane"/>
    <property type="evidence" value="ECO:0007669"/>
    <property type="project" value="UniProtKB-ARBA"/>
</dbReference>
<feature type="compositionally biased region" description="Basic and acidic residues" evidence="8">
    <location>
        <begin position="98"/>
        <end position="115"/>
    </location>
</feature>
<name>A0A7W3MXT3_9ACTN</name>
<evidence type="ECO:0000313" key="9">
    <source>
        <dbReference type="EMBL" id="MBA9003867.1"/>
    </source>
</evidence>
<keyword evidence="2" id="KW-0813">Transport</keyword>
<keyword evidence="3" id="KW-0812">Transmembrane</keyword>
<dbReference type="AlphaFoldDB" id="A0A7W3MXT3"/>
<evidence type="ECO:0000256" key="3">
    <source>
        <dbReference type="ARBA" id="ARBA00022692"/>
    </source>
</evidence>
<dbReference type="PRINTS" id="PR01506">
    <property type="entry name" value="TATBPROTEIN"/>
</dbReference>
<organism evidence="9 10">
    <name type="scientific">Thermomonospora cellulosilytica</name>
    <dbReference type="NCBI Taxonomy" id="1411118"/>
    <lineage>
        <taxon>Bacteria</taxon>
        <taxon>Bacillati</taxon>
        <taxon>Actinomycetota</taxon>
        <taxon>Actinomycetes</taxon>
        <taxon>Streptosporangiales</taxon>
        <taxon>Thermomonosporaceae</taxon>
        <taxon>Thermomonospora</taxon>
    </lineage>
</organism>
<sequence length="115" mass="12734">MFDVGLGEMLVLVVLALVIFGDRLPQVAAQAGRTLRQLRMMANNAKRDLQEGLGPEFKDFDIADLHPKTFVRKHLLEDLDDDPYPGASSPSPAYAAPAHEELDYGERPPYDPEAT</sequence>
<evidence type="ECO:0000256" key="8">
    <source>
        <dbReference type="SAM" id="MobiDB-lite"/>
    </source>
</evidence>
<evidence type="ECO:0000256" key="4">
    <source>
        <dbReference type="ARBA" id="ARBA00022927"/>
    </source>
</evidence>
<gene>
    <name evidence="9" type="ORF">HNR21_002749</name>
</gene>